<feature type="chain" id="PRO_5007140977" evidence="5">
    <location>
        <begin position="29"/>
        <end position="334"/>
    </location>
</feature>
<dbReference type="CDD" id="cd16327">
    <property type="entry name" value="RseB"/>
    <property type="match status" value="1"/>
</dbReference>
<dbReference type="Gene3D" id="2.50.20.10">
    <property type="entry name" value="Lipoprotein localisation LolA/LolB/LppX"/>
    <property type="match status" value="1"/>
</dbReference>
<evidence type="ECO:0000256" key="5">
    <source>
        <dbReference type="SAM" id="SignalP"/>
    </source>
</evidence>
<reference evidence="8 9" key="2">
    <citation type="submission" date="2016-02" db="EMBL/GenBank/DDBJ databases">
        <authorList>
            <person name="Wen L."/>
            <person name="He K."/>
            <person name="Yang H."/>
        </authorList>
    </citation>
    <scope>NUCLEOTIDE SEQUENCE [LARGE SCALE GENOMIC DNA]</scope>
    <source>
        <strain evidence="8 9">AGD 8-3</strain>
    </source>
</reference>
<dbReference type="STRING" id="507626.LOKO_02083"/>
<keyword evidence="3 5" id="KW-0732">Signal</keyword>
<dbReference type="RefSeq" id="WP_066448554.1">
    <property type="nucleotide sequence ID" value="NZ_CP014226.1"/>
</dbReference>
<dbReference type="InterPro" id="IPR005588">
    <property type="entry name" value="MucB_RseB"/>
</dbReference>
<evidence type="ECO:0000313" key="9">
    <source>
        <dbReference type="Proteomes" id="UP000063387"/>
    </source>
</evidence>
<evidence type="ECO:0000259" key="7">
    <source>
        <dbReference type="Pfam" id="PF17188"/>
    </source>
</evidence>
<evidence type="ECO:0000256" key="4">
    <source>
        <dbReference type="ARBA" id="ARBA00022764"/>
    </source>
</evidence>
<evidence type="ECO:0000256" key="1">
    <source>
        <dbReference type="ARBA" id="ARBA00004418"/>
    </source>
</evidence>
<proteinExistence type="inferred from homology"/>
<evidence type="ECO:0000256" key="2">
    <source>
        <dbReference type="ARBA" id="ARBA00008150"/>
    </source>
</evidence>
<dbReference type="Proteomes" id="UP000063387">
    <property type="component" value="Chromosome"/>
</dbReference>
<dbReference type="GO" id="GO:0045152">
    <property type="term" value="F:antisigma factor binding"/>
    <property type="evidence" value="ECO:0007669"/>
    <property type="project" value="TreeGrafter"/>
</dbReference>
<keyword evidence="4" id="KW-0574">Periplasm</keyword>
<dbReference type="InterPro" id="IPR033436">
    <property type="entry name" value="MucB/RseB_C"/>
</dbReference>
<dbReference type="AlphaFoldDB" id="A0A109ULW6"/>
<gene>
    <name evidence="8" type="primary">mucB</name>
    <name evidence="8" type="ORF">LOKO_02083</name>
</gene>
<feature type="domain" description="MucB/RseB C-terminal" evidence="7">
    <location>
        <begin position="226"/>
        <end position="324"/>
    </location>
</feature>
<protein>
    <submittedName>
        <fullName evidence="8">Sigma factor AlgU regulatory protein MucB</fullName>
    </submittedName>
</protein>
<dbReference type="Pfam" id="PF17188">
    <property type="entry name" value="MucB_RseB_C"/>
    <property type="match status" value="1"/>
</dbReference>
<dbReference type="GO" id="GO:0030288">
    <property type="term" value="C:outer membrane-bounded periplasmic space"/>
    <property type="evidence" value="ECO:0007669"/>
    <property type="project" value="TreeGrafter"/>
</dbReference>
<evidence type="ECO:0000259" key="6">
    <source>
        <dbReference type="Pfam" id="PF03888"/>
    </source>
</evidence>
<dbReference type="PATRIC" id="fig|507626.3.peg.2075"/>
<dbReference type="PANTHER" id="PTHR38782:SF1">
    <property type="entry name" value="SIGMA-E FACTOR REGULATORY PROTEIN RSEB"/>
    <property type="match status" value="1"/>
</dbReference>
<name>A0A109ULW6_9GAMM</name>
<dbReference type="PANTHER" id="PTHR38782">
    <property type="match status" value="1"/>
</dbReference>
<reference evidence="8 9" key="1">
    <citation type="journal article" date="2016" name="Genome Announc.">
        <title>Draft Genome Sequence of 'Halomonas chromatireducens' Strain AGD 8-3, a Haloalkaliphilic Chromate- and Selenite-Reducing Gammaproteobacterium.</title>
        <authorList>
            <person name="Sharko F.S."/>
            <person name="Shapovalova A.A."/>
            <person name="Tsygankova S.V."/>
            <person name="Komova A.V."/>
            <person name="Boulygina E.S."/>
            <person name="Teslyuk A.B."/>
            <person name="Gotovtsev P.M."/>
            <person name="Namsaraev Z.B."/>
            <person name="Khijniak T.V."/>
            <person name="Nedoluzhko A.V."/>
            <person name="Vasilov R.G."/>
        </authorList>
    </citation>
    <scope>NUCLEOTIDE SEQUENCE [LARGE SCALE GENOMIC DNA]</scope>
    <source>
        <strain evidence="8 9">AGD 8-3</strain>
    </source>
</reference>
<evidence type="ECO:0000256" key="3">
    <source>
        <dbReference type="ARBA" id="ARBA00022729"/>
    </source>
</evidence>
<feature type="signal peptide" evidence="5">
    <location>
        <begin position="1"/>
        <end position="28"/>
    </location>
</feature>
<evidence type="ECO:0000313" key="8">
    <source>
        <dbReference type="EMBL" id="AMD01148.1"/>
    </source>
</evidence>
<dbReference type="Gene3D" id="3.30.200.100">
    <property type="entry name" value="MucB/RseB, C-terminal domain"/>
    <property type="match status" value="1"/>
</dbReference>
<feature type="domain" description="MucB/RseB N-terminal" evidence="6">
    <location>
        <begin position="56"/>
        <end position="209"/>
    </location>
</feature>
<dbReference type="EMBL" id="CP014226">
    <property type="protein sequence ID" value="AMD01148.1"/>
    <property type="molecule type" value="Genomic_DNA"/>
</dbReference>
<comment type="subcellular location">
    <subcellularLocation>
        <location evidence="1">Periplasm</location>
    </subcellularLocation>
</comment>
<dbReference type="InterPro" id="IPR038484">
    <property type="entry name" value="MucB/RseB_C_sf"/>
</dbReference>
<keyword evidence="9" id="KW-1185">Reference proteome</keyword>
<dbReference type="GO" id="GO:0032885">
    <property type="term" value="P:regulation of polysaccharide biosynthetic process"/>
    <property type="evidence" value="ECO:0007669"/>
    <property type="project" value="TreeGrafter"/>
</dbReference>
<dbReference type="Pfam" id="PF03888">
    <property type="entry name" value="MucB_RseB"/>
    <property type="match status" value="1"/>
</dbReference>
<dbReference type="InterPro" id="IPR033434">
    <property type="entry name" value="MucB/RseB_N"/>
</dbReference>
<accession>A0A109ULW6</accession>
<dbReference type="KEGG" id="hco:LOKO_02083"/>
<organism evidence="8 9">
    <name type="scientific">Halomonas chromatireducens</name>
    <dbReference type="NCBI Taxonomy" id="507626"/>
    <lineage>
        <taxon>Bacteria</taxon>
        <taxon>Pseudomonadati</taxon>
        <taxon>Pseudomonadota</taxon>
        <taxon>Gammaproteobacteria</taxon>
        <taxon>Oceanospirillales</taxon>
        <taxon>Halomonadaceae</taxon>
        <taxon>Halomonas</taxon>
    </lineage>
</organism>
<sequence>MMKAGRTLCRLAVLSGIGGLLVSLPLAADTPRDTESVNEQFDCRQLADWDAPESPIDWFERSLWANHCYIFQARAVRIGIDGVRTLALSHDIQDGVEREVARFLDGPQVFLERRGRIGRLGWADGQEVAPASPAGVARHLDQFYRLGLGSGERIANRSAVRLDIEPLDGLRFGQRVWLDASTALPLKRELLDDRGRVVETFQITELQSPQLYEGGVFLDDLRVPPQQSWYPEWLPEGFVGQPVDTRSDRHGTEVGHRIYSDGLSTLSLFVEPIEEGRERLIPGLHRLGISLAVVRHVSVDDKPMQVVVMGELPPRVLAQVADSLAWEAASDDGE</sequence>
<comment type="similarity">
    <text evidence="2">Belongs to the RseB family.</text>
</comment>